<keyword evidence="1" id="KW-0677">Repeat</keyword>
<evidence type="ECO:0000256" key="2">
    <source>
        <dbReference type="ARBA" id="ARBA00023043"/>
    </source>
</evidence>
<dbReference type="InterPro" id="IPR002110">
    <property type="entry name" value="Ankyrin_rpt"/>
</dbReference>
<dbReference type="PANTHER" id="PTHR24198:SF165">
    <property type="entry name" value="ANKYRIN REPEAT-CONTAINING PROTEIN-RELATED"/>
    <property type="match status" value="1"/>
</dbReference>
<dbReference type="STRING" id="1336337.A0A3N4JDW9"/>
<evidence type="ECO:0000313" key="4">
    <source>
        <dbReference type="EMBL" id="RPA91984.1"/>
    </source>
</evidence>
<dbReference type="Proteomes" id="UP000276215">
    <property type="component" value="Unassembled WGS sequence"/>
</dbReference>
<keyword evidence="5" id="KW-1185">Reference proteome</keyword>
<sequence length="406" mass="45116">MPFLALPNELLLEICTSPALEIPDIASVLRANHFLRDLLARPLRSEIFKRRSDKYARKALYHAAEHQDESEVKALLDDGILDIMHDGRTVLNSAVKTLSEDGMTTLLVCGVDPNTADKRGRTPLICATAGRHLSAIRALLRCDSVDVNRSWIHGGFAVLHLAVSRRDIDVLRLLLTCPRIAVNQVLTGEREELEREQQLVPLLREIYDAGRGGWAPLHWAVNGGDPTIIKSLLDDERVDVNLDSGLGDTALGFAVRRDKTLAVDMLLAHPKINVQQEDGVSILYQAIFYAGRSTIKLLLESSKIDVNSPNIHGGTALHLAVNSGKAHIIPILLGCKEIEVGALDSEGRSARDLALPYYPEIARALSAREILGYNRLDYLDLAIESGLDYSEWQYRGELLNDFWWRC</sequence>
<dbReference type="PROSITE" id="PS50297">
    <property type="entry name" value="ANK_REP_REGION"/>
    <property type="match status" value="1"/>
</dbReference>
<dbReference type="SUPFAM" id="SSF48403">
    <property type="entry name" value="Ankyrin repeat"/>
    <property type="match status" value="1"/>
</dbReference>
<dbReference type="AlphaFoldDB" id="A0A3N4JDW9"/>
<name>A0A3N4JDW9_9PEZI</name>
<evidence type="ECO:0000256" key="3">
    <source>
        <dbReference type="PROSITE-ProRule" id="PRU00023"/>
    </source>
</evidence>
<dbReference type="Pfam" id="PF12796">
    <property type="entry name" value="Ank_2"/>
    <property type="match status" value="2"/>
</dbReference>
<accession>A0A3N4JDW9</accession>
<evidence type="ECO:0000313" key="5">
    <source>
        <dbReference type="Proteomes" id="UP000276215"/>
    </source>
</evidence>
<proteinExistence type="predicted"/>
<dbReference type="InterPro" id="IPR036770">
    <property type="entry name" value="Ankyrin_rpt-contain_sf"/>
</dbReference>
<dbReference type="PANTHER" id="PTHR24198">
    <property type="entry name" value="ANKYRIN REPEAT AND PROTEIN KINASE DOMAIN-CONTAINING PROTEIN"/>
    <property type="match status" value="1"/>
</dbReference>
<organism evidence="4 5">
    <name type="scientific">Choiromyces venosus 120613-1</name>
    <dbReference type="NCBI Taxonomy" id="1336337"/>
    <lineage>
        <taxon>Eukaryota</taxon>
        <taxon>Fungi</taxon>
        <taxon>Dikarya</taxon>
        <taxon>Ascomycota</taxon>
        <taxon>Pezizomycotina</taxon>
        <taxon>Pezizomycetes</taxon>
        <taxon>Pezizales</taxon>
        <taxon>Tuberaceae</taxon>
        <taxon>Choiromyces</taxon>
    </lineage>
</organism>
<reference evidence="4 5" key="1">
    <citation type="journal article" date="2018" name="Nat. Ecol. Evol.">
        <title>Pezizomycetes genomes reveal the molecular basis of ectomycorrhizal truffle lifestyle.</title>
        <authorList>
            <person name="Murat C."/>
            <person name="Payen T."/>
            <person name="Noel B."/>
            <person name="Kuo A."/>
            <person name="Morin E."/>
            <person name="Chen J."/>
            <person name="Kohler A."/>
            <person name="Krizsan K."/>
            <person name="Balestrini R."/>
            <person name="Da Silva C."/>
            <person name="Montanini B."/>
            <person name="Hainaut M."/>
            <person name="Levati E."/>
            <person name="Barry K.W."/>
            <person name="Belfiori B."/>
            <person name="Cichocki N."/>
            <person name="Clum A."/>
            <person name="Dockter R.B."/>
            <person name="Fauchery L."/>
            <person name="Guy J."/>
            <person name="Iotti M."/>
            <person name="Le Tacon F."/>
            <person name="Lindquist E.A."/>
            <person name="Lipzen A."/>
            <person name="Malagnac F."/>
            <person name="Mello A."/>
            <person name="Molinier V."/>
            <person name="Miyauchi S."/>
            <person name="Poulain J."/>
            <person name="Riccioni C."/>
            <person name="Rubini A."/>
            <person name="Sitrit Y."/>
            <person name="Splivallo R."/>
            <person name="Traeger S."/>
            <person name="Wang M."/>
            <person name="Zifcakova L."/>
            <person name="Wipf D."/>
            <person name="Zambonelli A."/>
            <person name="Paolocci F."/>
            <person name="Nowrousian M."/>
            <person name="Ottonello S."/>
            <person name="Baldrian P."/>
            <person name="Spatafora J.W."/>
            <person name="Henrissat B."/>
            <person name="Nagy L.G."/>
            <person name="Aury J.M."/>
            <person name="Wincker P."/>
            <person name="Grigoriev I.V."/>
            <person name="Bonfante P."/>
            <person name="Martin F.M."/>
        </authorList>
    </citation>
    <scope>NUCLEOTIDE SEQUENCE [LARGE SCALE GENOMIC DNA]</scope>
    <source>
        <strain evidence="4 5">120613-1</strain>
    </source>
</reference>
<dbReference type="EMBL" id="ML120483">
    <property type="protein sequence ID" value="RPA91984.1"/>
    <property type="molecule type" value="Genomic_DNA"/>
</dbReference>
<dbReference type="Gene3D" id="1.25.40.20">
    <property type="entry name" value="Ankyrin repeat-containing domain"/>
    <property type="match status" value="2"/>
</dbReference>
<dbReference type="OrthoDB" id="341259at2759"/>
<feature type="repeat" description="ANK" evidence="3">
    <location>
        <begin position="312"/>
        <end position="333"/>
    </location>
</feature>
<protein>
    <submittedName>
        <fullName evidence="4">Ankyrin</fullName>
    </submittedName>
</protein>
<dbReference type="SMART" id="SM00248">
    <property type="entry name" value="ANK"/>
    <property type="match status" value="8"/>
</dbReference>
<evidence type="ECO:0000256" key="1">
    <source>
        <dbReference type="ARBA" id="ARBA00022737"/>
    </source>
</evidence>
<dbReference type="PROSITE" id="PS50088">
    <property type="entry name" value="ANK_REPEAT"/>
    <property type="match status" value="1"/>
</dbReference>
<gene>
    <name evidence="4" type="ORF">L873DRAFT_1818460</name>
</gene>
<keyword evidence="2 3" id="KW-0040">ANK repeat</keyword>